<sequence>MRGRNLMKVIGMTVIATTLVLTGCGNEETKKKDTEKQTKTVKKQDKKVKIESNEGKPQHEQLITVNKPPEMKYLDDETIDIYKQDEKKYDNTVQAITDDSITLLLGEYCFYDSAMDTVKCSVIVVNGTNTTIEELSFQASIEVKTQPNKTFEDDFTYEFIEVETGVLQPNKGFPAILGFLEKNPLEDDGDKMIKLNSQDITIQLKNIQYNAVE</sequence>
<dbReference type="PROSITE" id="PS51257">
    <property type="entry name" value="PROKAR_LIPOPROTEIN"/>
    <property type="match status" value="1"/>
</dbReference>
<dbReference type="AlphaFoldDB" id="A0A7X0X2M6"/>
<reference evidence="2 3" key="1">
    <citation type="submission" date="2020-03" db="EMBL/GenBank/DDBJ databases">
        <title>Soil Listeria distribution.</title>
        <authorList>
            <person name="Liao J."/>
            <person name="Wiedmann M."/>
        </authorList>
    </citation>
    <scope>NUCLEOTIDE SEQUENCE [LARGE SCALE GENOMIC DNA]</scope>
    <source>
        <strain evidence="2 3">FSL L7-1560</strain>
    </source>
</reference>
<evidence type="ECO:0000313" key="2">
    <source>
        <dbReference type="EMBL" id="MBC1486465.1"/>
    </source>
</evidence>
<comment type="caution">
    <text evidence="2">The sequence shown here is derived from an EMBL/GenBank/DDBJ whole genome shotgun (WGS) entry which is preliminary data.</text>
</comment>
<feature type="region of interest" description="Disordered" evidence="1">
    <location>
        <begin position="27"/>
        <end position="59"/>
    </location>
</feature>
<gene>
    <name evidence="2" type="ORF">HB897_09520</name>
</gene>
<name>A0A7X0X2M6_LISSE</name>
<dbReference type="Proteomes" id="UP000523362">
    <property type="component" value="Unassembled WGS sequence"/>
</dbReference>
<evidence type="ECO:0000256" key="1">
    <source>
        <dbReference type="SAM" id="MobiDB-lite"/>
    </source>
</evidence>
<dbReference type="EMBL" id="JAARRG010000006">
    <property type="protein sequence ID" value="MBC1486465.1"/>
    <property type="molecule type" value="Genomic_DNA"/>
</dbReference>
<proteinExistence type="predicted"/>
<protein>
    <submittedName>
        <fullName evidence="2">Uncharacterized protein</fullName>
    </submittedName>
</protein>
<feature type="compositionally biased region" description="Basic and acidic residues" evidence="1">
    <location>
        <begin position="27"/>
        <end position="38"/>
    </location>
</feature>
<feature type="compositionally biased region" description="Basic and acidic residues" evidence="1">
    <location>
        <begin position="47"/>
        <end position="59"/>
    </location>
</feature>
<accession>A0A7X0X2M6</accession>
<evidence type="ECO:0000313" key="3">
    <source>
        <dbReference type="Proteomes" id="UP000523362"/>
    </source>
</evidence>
<organism evidence="2 3">
    <name type="scientific">Listeria seeligeri</name>
    <dbReference type="NCBI Taxonomy" id="1640"/>
    <lineage>
        <taxon>Bacteria</taxon>
        <taxon>Bacillati</taxon>
        <taxon>Bacillota</taxon>
        <taxon>Bacilli</taxon>
        <taxon>Bacillales</taxon>
        <taxon>Listeriaceae</taxon>
        <taxon>Listeria</taxon>
    </lineage>
</organism>